<proteinExistence type="predicted"/>
<dbReference type="PATRIC" id="fig|1747903.4.peg.2068"/>
<name>A0A1A7BYB7_9BURK</name>
<dbReference type="EMBL" id="LOCQ01000057">
    <property type="protein sequence ID" value="OBV38517.1"/>
    <property type="molecule type" value="Genomic_DNA"/>
</dbReference>
<dbReference type="Proteomes" id="UP000092713">
    <property type="component" value="Unassembled WGS sequence"/>
</dbReference>
<dbReference type="STRING" id="1747903.ASR47_1006117"/>
<evidence type="ECO:0000313" key="2">
    <source>
        <dbReference type="Proteomes" id="UP000092713"/>
    </source>
</evidence>
<accession>A0A1A7BYB7</accession>
<organism evidence="1 2">
    <name type="scientific">Janthinobacterium psychrotolerans</name>
    <dbReference type="NCBI Taxonomy" id="1747903"/>
    <lineage>
        <taxon>Bacteria</taxon>
        <taxon>Pseudomonadati</taxon>
        <taxon>Pseudomonadota</taxon>
        <taxon>Betaproteobacteria</taxon>
        <taxon>Burkholderiales</taxon>
        <taxon>Oxalobacteraceae</taxon>
        <taxon>Janthinobacterium</taxon>
    </lineage>
</organism>
<evidence type="ECO:0000313" key="1">
    <source>
        <dbReference type="EMBL" id="OBV38517.1"/>
    </source>
</evidence>
<gene>
    <name evidence="1" type="ORF">ASR47_1006117</name>
</gene>
<sequence>MGALTAAWYLFGQPGWQSRHEITVYQLGWRLGGKGASGRNAQQGQRIEEHGLHIWFGFYANAFSMIRRAYASLDRPAGSPLATWRDAFKQQDYVAL</sequence>
<dbReference type="Pfam" id="PF13450">
    <property type="entry name" value="NAD_binding_8"/>
    <property type="match status" value="1"/>
</dbReference>
<comment type="caution">
    <text evidence="1">The sequence shown here is derived from an EMBL/GenBank/DDBJ whole genome shotgun (WGS) entry which is preliminary data.</text>
</comment>
<dbReference type="RefSeq" id="WP_065308765.1">
    <property type="nucleotide sequence ID" value="NZ_LOCQ01000057.1"/>
</dbReference>
<reference evidence="1 2" key="1">
    <citation type="submission" date="2016-04" db="EMBL/GenBank/DDBJ databases">
        <title>Draft genome sequence of Janthinobacterium psychrotolerans sp. nov., isolated from freshwater sediments in Denmark.</title>
        <authorList>
            <person name="Gong X."/>
            <person name="Skrivergaard S."/>
            <person name="Korsgaard B.S."/>
            <person name="Schreiber L."/>
            <person name="Marshall I.P."/>
            <person name="Finster K."/>
            <person name="Schramm A."/>
        </authorList>
    </citation>
    <scope>NUCLEOTIDE SEQUENCE [LARGE SCALE GENOMIC DNA]</scope>
    <source>
        <strain evidence="1 2">S3-2</strain>
    </source>
</reference>
<dbReference type="AlphaFoldDB" id="A0A1A7BYB7"/>
<protein>
    <submittedName>
        <fullName evidence="1">NAD(P)-binding Rossmann-like domain-containing protein</fullName>
    </submittedName>
</protein>
<keyword evidence="2" id="KW-1185">Reference proteome</keyword>